<protein>
    <submittedName>
        <fullName evidence="2">Beta-lactamase domain protein</fullName>
    </submittedName>
</protein>
<dbReference type="AlphaFoldDB" id="B2IDX2"/>
<dbReference type="Proteomes" id="UP000001695">
    <property type="component" value="Chromosome"/>
</dbReference>
<accession>B2IDX2</accession>
<dbReference type="EMBL" id="CP001016">
    <property type="protein sequence ID" value="ACB96904.1"/>
    <property type="molecule type" value="Genomic_DNA"/>
</dbReference>
<proteinExistence type="predicted"/>
<dbReference type="InterPro" id="IPR001279">
    <property type="entry name" value="Metallo-B-lactamas"/>
</dbReference>
<reference evidence="2 3" key="2">
    <citation type="journal article" date="2010" name="J. Bacteriol.">
        <title>Complete genome sequence of Beijerinckia indica subsp. indica.</title>
        <authorList>
            <person name="Tamas I."/>
            <person name="Dedysh S.N."/>
            <person name="Liesack W."/>
            <person name="Stott M.B."/>
            <person name="Alam M."/>
            <person name="Murrell J.C."/>
            <person name="Dunfield P.F."/>
        </authorList>
    </citation>
    <scope>NUCLEOTIDE SEQUENCE [LARGE SCALE GENOMIC DNA]</scope>
    <source>
        <strain evidence="3">ATCC 9039 / DSM 1715 / NCIMB 8712</strain>
    </source>
</reference>
<dbReference type="GO" id="GO:0005737">
    <property type="term" value="C:cytoplasm"/>
    <property type="evidence" value="ECO:0007669"/>
    <property type="project" value="TreeGrafter"/>
</dbReference>
<evidence type="ECO:0000313" key="2">
    <source>
        <dbReference type="EMBL" id="ACB96904.1"/>
    </source>
</evidence>
<dbReference type="eggNOG" id="COG2220">
    <property type="taxonomic scope" value="Bacteria"/>
</dbReference>
<dbReference type="PANTHER" id="PTHR15032:SF4">
    <property type="entry name" value="N-ACYL-PHOSPHATIDYLETHANOLAMINE-HYDROLYZING PHOSPHOLIPASE D"/>
    <property type="match status" value="1"/>
</dbReference>
<dbReference type="OrthoDB" id="9805728at2"/>
<dbReference type="STRING" id="395963.Bind_3346"/>
<dbReference type="SUPFAM" id="SSF56281">
    <property type="entry name" value="Metallo-hydrolase/oxidoreductase"/>
    <property type="match status" value="1"/>
</dbReference>
<keyword evidence="3" id="KW-1185">Reference proteome</keyword>
<dbReference type="InterPro" id="IPR024884">
    <property type="entry name" value="NAPE-PLD"/>
</dbReference>
<feature type="domain" description="Metallo-beta-lactamase" evidence="1">
    <location>
        <begin position="75"/>
        <end position="260"/>
    </location>
</feature>
<dbReference type="SMART" id="SM00849">
    <property type="entry name" value="Lactamase_B"/>
    <property type="match status" value="1"/>
</dbReference>
<dbReference type="InterPro" id="IPR036866">
    <property type="entry name" value="RibonucZ/Hydroxyglut_hydro"/>
</dbReference>
<dbReference type="GO" id="GO:0070290">
    <property type="term" value="F:N-acylphosphatidylethanolamine-specific phospholipase D activity"/>
    <property type="evidence" value="ECO:0007669"/>
    <property type="project" value="InterPro"/>
</dbReference>
<dbReference type="GO" id="GO:0008270">
    <property type="term" value="F:zinc ion binding"/>
    <property type="evidence" value="ECO:0007669"/>
    <property type="project" value="InterPro"/>
</dbReference>
<dbReference type="HOGENOM" id="CLU_020884_1_1_5"/>
<organism evidence="2 3">
    <name type="scientific">Beijerinckia indica subsp. indica (strain ATCC 9039 / DSM 1715 / NCIMB 8712)</name>
    <dbReference type="NCBI Taxonomy" id="395963"/>
    <lineage>
        <taxon>Bacteria</taxon>
        <taxon>Pseudomonadati</taxon>
        <taxon>Pseudomonadota</taxon>
        <taxon>Alphaproteobacteria</taxon>
        <taxon>Hyphomicrobiales</taxon>
        <taxon>Beijerinckiaceae</taxon>
        <taxon>Beijerinckia</taxon>
    </lineage>
</organism>
<dbReference type="Pfam" id="PF12706">
    <property type="entry name" value="Lactamase_B_2"/>
    <property type="match status" value="1"/>
</dbReference>
<gene>
    <name evidence="2" type="ordered locus">Bind_3346</name>
</gene>
<sequence length="329" mass="37192">MPRNPYYAGPLSDHFDGTRFFVPGERPKTNRFSDFLKWRFASRHGPKWPVTFPSPARDKPPARVEGADLRVSFIGHASFLLQTQGLNLLLDPVFSERVSPFRSVGPKRVNPPGIALEDLPEIDAILVTHNHYDHLDLPTLSQLAGCRVLSPLGNETIMRTHDARIRAEAHDWGARISIGNEVFIHFEPCYHWSARGLSDRRMALWAAFVIETPAGKIYHIGDTAYGRGEIFRAMRVKHGPFRLALVPIGAYEPRWFMREHHVDPEEAVRIFQDCGAAYGLAHHWGTFHLTDEAIDEPPKRLAVALERAGVAPGHFQVKRPGEVFKVPLE</sequence>
<dbReference type="PANTHER" id="PTHR15032">
    <property type="entry name" value="N-ACYL-PHOSPHATIDYLETHANOLAMINE-HYDROLYZING PHOSPHOLIPASE D"/>
    <property type="match status" value="1"/>
</dbReference>
<evidence type="ECO:0000259" key="1">
    <source>
        <dbReference type="SMART" id="SM00849"/>
    </source>
</evidence>
<name>B2IDX2_BEII9</name>
<dbReference type="KEGG" id="bid:Bind_3346"/>
<dbReference type="PIRSF" id="PIRSF038896">
    <property type="entry name" value="NAPE-PLD"/>
    <property type="match status" value="1"/>
</dbReference>
<dbReference type="Gene3D" id="3.60.15.10">
    <property type="entry name" value="Ribonuclease Z/Hydroxyacylglutathione hydrolase-like"/>
    <property type="match status" value="1"/>
</dbReference>
<dbReference type="RefSeq" id="WP_012386252.1">
    <property type="nucleotide sequence ID" value="NC_010581.1"/>
</dbReference>
<evidence type="ECO:0000313" key="3">
    <source>
        <dbReference type="Proteomes" id="UP000001695"/>
    </source>
</evidence>
<reference evidence="3" key="1">
    <citation type="submission" date="2008-03" db="EMBL/GenBank/DDBJ databases">
        <title>Complete sequence of chromosome of Beijerinckia indica subsp. indica ATCC 9039.</title>
        <authorList>
            <consortium name="US DOE Joint Genome Institute"/>
            <person name="Copeland A."/>
            <person name="Lucas S."/>
            <person name="Lapidus A."/>
            <person name="Glavina del Rio T."/>
            <person name="Dalin E."/>
            <person name="Tice H."/>
            <person name="Bruce D."/>
            <person name="Goodwin L."/>
            <person name="Pitluck S."/>
            <person name="LaButti K."/>
            <person name="Schmutz J."/>
            <person name="Larimer F."/>
            <person name="Land M."/>
            <person name="Hauser L."/>
            <person name="Kyrpides N."/>
            <person name="Mikhailova N."/>
            <person name="Dunfield P.F."/>
            <person name="Dedysh S.N."/>
            <person name="Liesack W."/>
            <person name="Saw J.H."/>
            <person name="Alam M."/>
            <person name="Chen Y."/>
            <person name="Murrell J.C."/>
            <person name="Richardson P."/>
        </authorList>
    </citation>
    <scope>NUCLEOTIDE SEQUENCE [LARGE SCALE GENOMIC DNA]</scope>
    <source>
        <strain evidence="3">ATCC 9039 / DSM 1715 / NCIMB 8712</strain>
    </source>
</reference>